<dbReference type="Proteomes" id="UP000830835">
    <property type="component" value="Unassembled WGS sequence"/>
</dbReference>
<evidence type="ECO:0000313" key="2">
    <source>
        <dbReference type="EMBL" id="MCJ2544141.1"/>
    </source>
</evidence>
<feature type="transmembrane region" description="Helical" evidence="1">
    <location>
        <begin position="27"/>
        <end position="45"/>
    </location>
</feature>
<dbReference type="EMBL" id="JAFIRA010000048">
    <property type="protein sequence ID" value="MCJ2544141.1"/>
    <property type="molecule type" value="Genomic_DNA"/>
</dbReference>
<feature type="transmembrane region" description="Helical" evidence="1">
    <location>
        <begin position="51"/>
        <end position="70"/>
    </location>
</feature>
<accession>A0ABT0CEE5</accession>
<feature type="transmembrane region" description="Helical" evidence="1">
    <location>
        <begin position="82"/>
        <end position="102"/>
    </location>
</feature>
<keyword evidence="3" id="KW-1185">Reference proteome</keyword>
<reference evidence="2" key="1">
    <citation type="submission" date="2021-02" db="EMBL/GenBank/DDBJ databases">
        <title>The CRISPR/cas machinery reduction and long-range gene transfer in the hot spring cyanobacterium Synechococcus.</title>
        <authorList>
            <person name="Dvorak P."/>
            <person name="Jahodarova E."/>
            <person name="Hasler P."/>
            <person name="Poulickova A."/>
        </authorList>
    </citation>
    <scope>NUCLEOTIDE SEQUENCE</scope>
    <source>
        <strain evidence="2">Rupite</strain>
    </source>
</reference>
<evidence type="ECO:0000256" key="1">
    <source>
        <dbReference type="SAM" id="Phobius"/>
    </source>
</evidence>
<protein>
    <submittedName>
        <fullName evidence="2">Uncharacterized protein</fullName>
    </submittedName>
</protein>
<keyword evidence="1" id="KW-1133">Transmembrane helix</keyword>
<keyword evidence="1" id="KW-0812">Transmembrane</keyword>
<evidence type="ECO:0000313" key="3">
    <source>
        <dbReference type="Proteomes" id="UP000830835"/>
    </source>
</evidence>
<dbReference type="RefSeq" id="WP_244352382.1">
    <property type="nucleotide sequence ID" value="NZ_JAFIRA010000048.1"/>
</dbReference>
<keyword evidence="1" id="KW-0472">Membrane</keyword>
<sequence>MVGALSEKNETQKNTSTSLLVKLVEKALITSVSVLAGGFFLWTVGYPQVPIFILYLFFGLLFFDLMSWGIDRFSQCWRYRHLKSIASALTPLISIVAFWAVFCRCPIEVILSGDHWQVLALLLLYPTCKLLHVFWEIFRSKDSKIVEQP</sequence>
<comment type="caution">
    <text evidence="2">The sequence shown here is derived from an EMBL/GenBank/DDBJ whole genome shotgun (WGS) entry which is preliminary data.</text>
</comment>
<name>A0ABT0CEE5_THEVL</name>
<feature type="transmembrane region" description="Helical" evidence="1">
    <location>
        <begin position="114"/>
        <end position="135"/>
    </location>
</feature>
<gene>
    <name evidence="2" type="ORF">JX360_14720</name>
</gene>
<proteinExistence type="predicted"/>
<organism evidence="2 3">
    <name type="scientific">Thermostichus vulcanus str. 'Rupite'</name>
    <dbReference type="NCBI Taxonomy" id="2813851"/>
    <lineage>
        <taxon>Bacteria</taxon>
        <taxon>Bacillati</taxon>
        <taxon>Cyanobacteriota</taxon>
        <taxon>Cyanophyceae</taxon>
        <taxon>Thermostichales</taxon>
        <taxon>Thermostichaceae</taxon>
        <taxon>Thermostichus</taxon>
    </lineage>
</organism>